<dbReference type="VEuPathDB" id="TriTrypDB:TvY486_0301030"/>
<proteinExistence type="predicted"/>
<evidence type="ECO:0008006" key="2">
    <source>
        <dbReference type="Google" id="ProtNLM"/>
    </source>
</evidence>
<dbReference type="OMA" id="AKFFICI"/>
<organism evidence="1">
    <name type="scientific">Trypanosoma vivax (strain Y486)</name>
    <dbReference type="NCBI Taxonomy" id="1055687"/>
    <lineage>
        <taxon>Eukaryota</taxon>
        <taxon>Discoba</taxon>
        <taxon>Euglenozoa</taxon>
        <taxon>Kinetoplastea</taxon>
        <taxon>Metakinetoplastina</taxon>
        <taxon>Trypanosomatida</taxon>
        <taxon>Trypanosomatidae</taxon>
        <taxon>Trypanosoma</taxon>
        <taxon>Duttonella</taxon>
    </lineage>
</organism>
<accession>G0TSI4</accession>
<gene>
    <name evidence="1" type="ORF">TVY486_0301030</name>
</gene>
<protein>
    <recommendedName>
        <fullName evidence="2">CHCH domain-containing protein</fullName>
    </recommendedName>
</protein>
<evidence type="ECO:0000313" key="1">
    <source>
        <dbReference type="EMBL" id="CCC46911.1"/>
    </source>
</evidence>
<sequence length="89" mass="10216">MAEGRLGADAGGNLVLRLPQYFPLTVAKCEDPTNQFFTCFEQHAVMKDPTDTLTAKNSLMFCQSELRGYMACMEDFRNAKEAKPFWKRW</sequence>
<name>G0TSI4_TRYVY</name>
<dbReference type="AlphaFoldDB" id="G0TSI4"/>
<reference evidence="1" key="1">
    <citation type="journal article" date="2012" name="Proc. Natl. Acad. Sci. U.S.A.">
        <title>Antigenic diversity is generated by distinct evolutionary mechanisms in African trypanosome species.</title>
        <authorList>
            <person name="Jackson A.P."/>
            <person name="Berry A."/>
            <person name="Aslett M."/>
            <person name="Allison H.C."/>
            <person name="Burton P."/>
            <person name="Vavrova-Anderson J."/>
            <person name="Brown R."/>
            <person name="Browne H."/>
            <person name="Corton N."/>
            <person name="Hauser H."/>
            <person name="Gamble J."/>
            <person name="Gilderthorp R."/>
            <person name="Marcello L."/>
            <person name="McQuillan J."/>
            <person name="Otto T.D."/>
            <person name="Quail M.A."/>
            <person name="Sanders M.J."/>
            <person name="van Tonder A."/>
            <person name="Ginger M.L."/>
            <person name="Field M.C."/>
            <person name="Barry J.D."/>
            <person name="Hertz-Fowler C."/>
            <person name="Berriman M."/>
        </authorList>
    </citation>
    <scope>NUCLEOTIDE SEQUENCE</scope>
    <source>
        <strain evidence="1">Y486</strain>
    </source>
</reference>
<dbReference type="EMBL" id="HE573019">
    <property type="protein sequence ID" value="CCC46911.1"/>
    <property type="molecule type" value="Genomic_DNA"/>
</dbReference>